<proteinExistence type="predicted"/>
<name>A0AAV2AGZ2_9ARAC</name>
<feature type="non-terminal residue" evidence="1">
    <location>
        <position position="1"/>
    </location>
</feature>
<dbReference type="Proteomes" id="UP001497382">
    <property type="component" value="Unassembled WGS sequence"/>
</dbReference>
<sequence length="41" mass="4617">KSVKQLIHATNSCVFCPLLQFTRKRQFSAIYAIGESDTAFP</sequence>
<gene>
    <name evidence="1" type="ORF">LARSCL_LOCUS12513</name>
</gene>
<dbReference type="AlphaFoldDB" id="A0AAV2AGZ2"/>
<comment type="caution">
    <text evidence="1">The sequence shown here is derived from an EMBL/GenBank/DDBJ whole genome shotgun (WGS) entry which is preliminary data.</text>
</comment>
<dbReference type="EMBL" id="CAXIEN010000166">
    <property type="protein sequence ID" value="CAL1283299.1"/>
    <property type="molecule type" value="Genomic_DNA"/>
</dbReference>
<keyword evidence="2" id="KW-1185">Reference proteome</keyword>
<organism evidence="1 2">
    <name type="scientific">Larinioides sclopetarius</name>
    <dbReference type="NCBI Taxonomy" id="280406"/>
    <lineage>
        <taxon>Eukaryota</taxon>
        <taxon>Metazoa</taxon>
        <taxon>Ecdysozoa</taxon>
        <taxon>Arthropoda</taxon>
        <taxon>Chelicerata</taxon>
        <taxon>Arachnida</taxon>
        <taxon>Araneae</taxon>
        <taxon>Araneomorphae</taxon>
        <taxon>Entelegynae</taxon>
        <taxon>Araneoidea</taxon>
        <taxon>Araneidae</taxon>
        <taxon>Larinioides</taxon>
    </lineage>
</organism>
<reference evidence="1 2" key="1">
    <citation type="submission" date="2024-04" db="EMBL/GenBank/DDBJ databases">
        <authorList>
            <person name="Rising A."/>
            <person name="Reimegard J."/>
            <person name="Sonavane S."/>
            <person name="Akerstrom W."/>
            <person name="Nylinder S."/>
            <person name="Hedman E."/>
            <person name="Kallberg Y."/>
        </authorList>
    </citation>
    <scope>NUCLEOTIDE SEQUENCE [LARGE SCALE GENOMIC DNA]</scope>
</reference>
<evidence type="ECO:0000313" key="1">
    <source>
        <dbReference type="EMBL" id="CAL1283299.1"/>
    </source>
</evidence>
<accession>A0AAV2AGZ2</accession>
<evidence type="ECO:0000313" key="2">
    <source>
        <dbReference type="Proteomes" id="UP001497382"/>
    </source>
</evidence>
<protein>
    <submittedName>
        <fullName evidence="1">Uncharacterized protein</fullName>
    </submittedName>
</protein>